<evidence type="ECO:0000256" key="4">
    <source>
        <dbReference type="ARBA" id="ARBA00022982"/>
    </source>
</evidence>
<name>A0AAU4K6H2_9NOCA</name>
<dbReference type="Proteomes" id="UP001432128">
    <property type="component" value="Chromosome"/>
</dbReference>
<evidence type="ECO:0000256" key="5">
    <source>
        <dbReference type="ARBA" id="ARBA00023004"/>
    </source>
</evidence>
<dbReference type="Gene3D" id="3.30.70.20">
    <property type="match status" value="1"/>
</dbReference>
<keyword evidence="4 8" id="KW-0249">Electron transport</keyword>
<dbReference type="EMBL" id="CP108021">
    <property type="protein sequence ID" value="WUM21666.1"/>
    <property type="molecule type" value="Genomic_DNA"/>
</dbReference>
<reference evidence="9 10" key="1">
    <citation type="submission" date="2022-10" db="EMBL/GenBank/DDBJ databases">
        <title>The complete genomes of actinobacterial strains from the NBC collection.</title>
        <authorList>
            <person name="Joergensen T.S."/>
            <person name="Alvarez Arevalo M."/>
            <person name="Sterndorff E.B."/>
            <person name="Faurdal D."/>
            <person name="Vuksanovic O."/>
            <person name="Mourched A.-S."/>
            <person name="Charusanti P."/>
            <person name="Shaw S."/>
            <person name="Blin K."/>
            <person name="Weber T."/>
        </authorList>
    </citation>
    <scope>NUCLEOTIDE SEQUENCE [LARGE SCALE GENOMIC DNA]</scope>
    <source>
        <strain evidence="9 10">NBC_00319</strain>
    </source>
</reference>
<gene>
    <name evidence="9" type="ORF">OG579_07785</name>
</gene>
<dbReference type="GO" id="GO:0005506">
    <property type="term" value="F:iron ion binding"/>
    <property type="evidence" value="ECO:0007669"/>
    <property type="project" value="UniProtKB-UniRule"/>
</dbReference>
<dbReference type="GO" id="GO:0009055">
    <property type="term" value="F:electron transfer activity"/>
    <property type="evidence" value="ECO:0007669"/>
    <property type="project" value="UniProtKB-UniRule"/>
</dbReference>
<keyword evidence="6 8" id="KW-0411">Iron-sulfur</keyword>
<evidence type="ECO:0000256" key="8">
    <source>
        <dbReference type="RuleBase" id="RU368020"/>
    </source>
</evidence>
<proteinExistence type="predicted"/>
<comment type="cofactor">
    <cofactor evidence="1">
        <name>[3Fe-4S] cluster</name>
        <dbReference type="ChEBI" id="CHEBI:21137"/>
    </cofactor>
</comment>
<sequence length="66" mass="7475">MRIEVDRDICQGHGMCEMEAPDIFRAQVDTVDILDASPDASHRDAVERAVQYCPTQALRIIDDEKD</sequence>
<evidence type="ECO:0000256" key="6">
    <source>
        <dbReference type="ARBA" id="ARBA00023014"/>
    </source>
</evidence>
<dbReference type="Pfam" id="PF13459">
    <property type="entry name" value="Fer4_15"/>
    <property type="match status" value="1"/>
</dbReference>
<accession>A0AAU4K6H2</accession>
<evidence type="ECO:0000313" key="9">
    <source>
        <dbReference type="EMBL" id="WUM21666.1"/>
    </source>
</evidence>
<protein>
    <recommendedName>
        <fullName evidence="8">Ferredoxin</fullName>
    </recommendedName>
</protein>
<evidence type="ECO:0000256" key="1">
    <source>
        <dbReference type="ARBA" id="ARBA00001927"/>
    </source>
</evidence>
<dbReference type="GO" id="GO:0051538">
    <property type="term" value="F:3 iron, 4 sulfur cluster binding"/>
    <property type="evidence" value="ECO:0007669"/>
    <property type="project" value="UniProtKB-KW"/>
</dbReference>
<dbReference type="SUPFAM" id="SSF54862">
    <property type="entry name" value="4Fe-4S ferredoxins"/>
    <property type="match status" value="1"/>
</dbReference>
<dbReference type="PRINTS" id="PR00352">
    <property type="entry name" value="3FE4SFRDOXIN"/>
</dbReference>
<keyword evidence="5 8" id="KW-0408">Iron</keyword>
<dbReference type="InterPro" id="IPR001080">
    <property type="entry name" value="3Fe4S_ferredoxin"/>
</dbReference>
<dbReference type="AlphaFoldDB" id="A0AAU4K6H2"/>
<keyword evidence="7" id="KW-0003">3Fe-4S</keyword>
<comment type="function">
    <text evidence="8">Ferredoxins are iron-sulfur proteins that transfer electrons in a wide variety of metabolic reactions.</text>
</comment>
<keyword evidence="10" id="KW-1185">Reference proteome</keyword>
<evidence type="ECO:0000256" key="2">
    <source>
        <dbReference type="ARBA" id="ARBA00022448"/>
    </source>
</evidence>
<dbReference type="InterPro" id="IPR051269">
    <property type="entry name" value="Fe-S_cluster_ET"/>
</dbReference>
<evidence type="ECO:0000256" key="3">
    <source>
        <dbReference type="ARBA" id="ARBA00022723"/>
    </source>
</evidence>
<dbReference type="RefSeq" id="WP_045823830.1">
    <property type="nucleotide sequence ID" value="NZ_CP108021.1"/>
</dbReference>
<evidence type="ECO:0000256" key="7">
    <source>
        <dbReference type="ARBA" id="ARBA00023291"/>
    </source>
</evidence>
<keyword evidence="3 8" id="KW-0479">Metal-binding</keyword>
<keyword evidence="2 8" id="KW-0813">Transport</keyword>
<evidence type="ECO:0000313" key="10">
    <source>
        <dbReference type="Proteomes" id="UP001432128"/>
    </source>
</evidence>
<dbReference type="PANTHER" id="PTHR36923:SF3">
    <property type="entry name" value="FERREDOXIN"/>
    <property type="match status" value="1"/>
</dbReference>
<dbReference type="KEGG" id="whr:OG579_07785"/>
<organism evidence="9 10">
    <name type="scientific">Williamsia herbipolensis</name>
    <dbReference type="NCBI Taxonomy" id="1603258"/>
    <lineage>
        <taxon>Bacteria</taxon>
        <taxon>Bacillati</taxon>
        <taxon>Actinomycetota</taxon>
        <taxon>Actinomycetes</taxon>
        <taxon>Mycobacteriales</taxon>
        <taxon>Nocardiaceae</taxon>
        <taxon>Williamsia</taxon>
    </lineage>
</organism>
<dbReference type="PANTHER" id="PTHR36923">
    <property type="entry name" value="FERREDOXIN"/>
    <property type="match status" value="1"/>
</dbReference>